<dbReference type="AlphaFoldDB" id="A0A4Y2EB78"/>
<proteinExistence type="predicted"/>
<reference evidence="1 2" key="1">
    <citation type="journal article" date="2019" name="Sci. Rep.">
        <title>Orb-weaving spider Araneus ventricosus genome elucidates the spidroin gene catalogue.</title>
        <authorList>
            <person name="Kono N."/>
            <person name="Nakamura H."/>
            <person name="Ohtoshi R."/>
            <person name="Moran D.A.P."/>
            <person name="Shinohara A."/>
            <person name="Yoshida Y."/>
            <person name="Fujiwara M."/>
            <person name="Mori M."/>
            <person name="Tomita M."/>
            <person name="Arakawa K."/>
        </authorList>
    </citation>
    <scope>NUCLEOTIDE SEQUENCE [LARGE SCALE GENOMIC DNA]</scope>
</reference>
<name>A0A4Y2EB78_ARAVE</name>
<evidence type="ECO:0000313" key="1">
    <source>
        <dbReference type="EMBL" id="GBM26380.1"/>
    </source>
</evidence>
<evidence type="ECO:0000313" key="2">
    <source>
        <dbReference type="Proteomes" id="UP000499080"/>
    </source>
</evidence>
<sequence length="101" mass="11568">MKETDHKDLVPFLPRLGDTPSCLGNIIKIKNTFATDVNSLSPTRERIWLPQRSFTETEWNRPFLHRNARKGDARCAVICQNERGAIDGHLRLDLSVLDKVL</sequence>
<keyword evidence="2" id="KW-1185">Reference proteome</keyword>
<dbReference type="EMBL" id="BGPR01000558">
    <property type="protein sequence ID" value="GBM26380.1"/>
    <property type="molecule type" value="Genomic_DNA"/>
</dbReference>
<protein>
    <submittedName>
        <fullName evidence="1">Uncharacterized protein</fullName>
    </submittedName>
</protein>
<accession>A0A4Y2EB78</accession>
<gene>
    <name evidence="1" type="ORF">AVEN_239375_1</name>
</gene>
<comment type="caution">
    <text evidence="1">The sequence shown here is derived from an EMBL/GenBank/DDBJ whole genome shotgun (WGS) entry which is preliminary data.</text>
</comment>
<dbReference type="Proteomes" id="UP000499080">
    <property type="component" value="Unassembled WGS sequence"/>
</dbReference>
<organism evidence="1 2">
    <name type="scientific">Araneus ventricosus</name>
    <name type="common">Orbweaver spider</name>
    <name type="synonym">Epeira ventricosa</name>
    <dbReference type="NCBI Taxonomy" id="182803"/>
    <lineage>
        <taxon>Eukaryota</taxon>
        <taxon>Metazoa</taxon>
        <taxon>Ecdysozoa</taxon>
        <taxon>Arthropoda</taxon>
        <taxon>Chelicerata</taxon>
        <taxon>Arachnida</taxon>
        <taxon>Araneae</taxon>
        <taxon>Araneomorphae</taxon>
        <taxon>Entelegynae</taxon>
        <taxon>Araneoidea</taxon>
        <taxon>Araneidae</taxon>
        <taxon>Araneus</taxon>
    </lineage>
</organism>